<dbReference type="PROSITE" id="PS51257">
    <property type="entry name" value="PROKAR_LIPOPROTEIN"/>
    <property type="match status" value="1"/>
</dbReference>
<feature type="signal peptide" evidence="1">
    <location>
        <begin position="1"/>
        <end position="16"/>
    </location>
</feature>
<organism evidence="2 3">
    <name type="scientific">Melanomma pulvis-pyrius CBS 109.77</name>
    <dbReference type="NCBI Taxonomy" id="1314802"/>
    <lineage>
        <taxon>Eukaryota</taxon>
        <taxon>Fungi</taxon>
        <taxon>Dikarya</taxon>
        <taxon>Ascomycota</taxon>
        <taxon>Pezizomycotina</taxon>
        <taxon>Dothideomycetes</taxon>
        <taxon>Pleosporomycetidae</taxon>
        <taxon>Pleosporales</taxon>
        <taxon>Melanommataceae</taxon>
        <taxon>Melanomma</taxon>
    </lineage>
</organism>
<dbReference type="OrthoDB" id="2102006at2759"/>
<feature type="chain" id="PRO_5025579457" evidence="1">
    <location>
        <begin position="17"/>
        <end position="100"/>
    </location>
</feature>
<reference evidence="2" key="1">
    <citation type="journal article" date="2020" name="Stud. Mycol.">
        <title>101 Dothideomycetes genomes: a test case for predicting lifestyles and emergence of pathogens.</title>
        <authorList>
            <person name="Haridas S."/>
            <person name="Albert R."/>
            <person name="Binder M."/>
            <person name="Bloem J."/>
            <person name="Labutti K."/>
            <person name="Salamov A."/>
            <person name="Andreopoulos B."/>
            <person name="Baker S."/>
            <person name="Barry K."/>
            <person name="Bills G."/>
            <person name="Bluhm B."/>
            <person name="Cannon C."/>
            <person name="Castanera R."/>
            <person name="Culley D."/>
            <person name="Daum C."/>
            <person name="Ezra D."/>
            <person name="Gonzalez J."/>
            <person name="Henrissat B."/>
            <person name="Kuo A."/>
            <person name="Liang C."/>
            <person name="Lipzen A."/>
            <person name="Lutzoni F."/>
            <person name="Magnuson J."/>
            <person name="Mondo S."/>
            <person name="Nolan M."/>
            <person name="Ohm R."/>
            <person name="Pangilinan J."/>
            <person name="Park H.-J."/>
            <person name="Ramirez L."/>
            <person name="Alfaro M."/>
            <person name="Sun H."/>
            <person name="Tritt A."/>
            <person name="Yoshinaga Y."/>
            <person name="Zwiers L.-H."/>
            <person name="Turgeon B."/>
            <person name="Goodwin S."/>
            <person name="Spatafora J."/>
            <person name="Crous P."/>
            <person name="Grigoriev I."/>
        </authorList>
    </citation>
    <scope>NUCLEOTIDE SEQUENCE</scope>
    <source>
        <strain evidence="2">CBS 109.77</strain>
    </source>
</reference>
<evidence type="ECO:0000256" key="1">
    <source>
        <dbReference type="SAM" id="SignalP"/>
    </source>
</evidence>
<proteinExistence type="predicted"/>
<keyword evidence="1" id="KW-0732">Signal</keyword>
<gene>
    <name evidence="2" type="ORF">K505DRAFT_373910</name>
</gene>
<evidence type="ECO:0000313" key="2">
    <source>
        <dbReference type="EMBL" id="KAF2795415.1"/>
    </source>
</evidence>
<name>A0A6A6XHP2_9PLEO</name>
<evidence type="ECO:0000313" key="3">
    <source>
        <dbReference type="Proteomes" id="UP000799757"/>
    </source>
</evidence>
<protein>
    <submittedName>
        <fullName evidence="2">Uncharacterized protein</fullName>
    </submittedName>
</protein>
<dbReference type="Proteomes" id="UP000799757">
    <property type="component" value="Unassembled WGS sequence"/>
</dbReference>
<dbReference type="AlphaFoldDB" id="A0A6A6XHP2"/>
<sequence>MKVFAILSVLAASASAASFRACSGTNLGGSCNVKTNFGKTTGSWRSYNWRASTNMCVKICNGCTEKGWRCQDYSNNDIAFNKFIIFNWAGGEGPADTSCC</sequence>
<accession>A0A6A6XHP2</accession>
<dbReference type="EMBL" id="MU001859">
    <property type="protein sequence ID" value="KAF2795415.1"/>
    <property type="molecule type" value="Genomic_DNA"/>
</dbReference>
<keyword evidence="3" id="KW-1185">Reference proteome</keyword>